<name>A0A7F5RMZ2_AGRPL</name>
<feature type="compositionally biased region" description="Basic and acidic residues" evidence="1">
    <location>
        <begin position="346"/>
        <end position="362"/>
    </location>
</feature>
<protein>
    <submittedName>
        <fullName evidence="6">Uncharacterized protein LOC108739327 isoform X1</fullName>
    </submittedName>
    <submittedName>
        <fullName evidence="5">Uncharacterized protein LOC108739327 isoform X2</fullName>
    </submittedName>
</protein>
<feature type="domain" description="PXA" evidence="3">
    <location>
        <begin position="121"/>
        <end position="297"/>
    </location>
</feature>
<keyword evidence="2" id="KW-0812">Transmembrane</keyword>
<gene>
    <name evidence="5 6" type="primary">LOC108739327</name>
</gene>
<dbReference type="PANTHER" id="PTHR22775">
    <property type="entry name" value="SORTING NEXIN"/>
    <property type="match status" value="1"/>
</dbReference>
<dbReference type="OrthoDB" id="5582218at2759"/>
<reference evidence="5 6" key="1">
    <citation type="submission" date="2025-04" db="UniProtKB">
        <authorList>
            <consortium name="RefSeq"/>
        </authorList>
    </citation>
    <scope>IDENTIFICATION</scope>
    <source>
        <tissue evidence="5 6">Entire body</tissue>
    </source>
</reference>
<evidence type="ECO:0000313" key="5">
    <source>
        <dbReference type="RefSeq" id="XP_025828810.1"/>
    </source>
</evidence>
<sequence>MNFSYCDIVISTCLTVIFTILGVNYQLNVLLINGYFLTFYVVAVFIIAAWTAFVSLQSLLRKTKPVGIKIEELSFTIAISIIFETLVSNLSNERKENKQQLIKKGQKLTIQKIHLNNEDKNKETNLDIQNSIEYRIEEFVVDVENRFIIKWYKYISYDNNFPSETRKLLDEIVRRFLQVVVQVDNKKLSYGILTLVLNHVKEFRKTVRRVKRNGGTVEEMYRYNHISSKSPEAREMYVHRLTTDVLKQFINWELYCSLPCKILVSVLAKKLVMYMLHYVSLPGLLNYKILQTCCEKYKDYDLIRHSSVKLSDINFQNEDDNKSDSISMSESQIANSQIDTNTNPEGTDKNNARVADEVDSTTHFKRSSTSEAHLHEKDEIKDKECDEAAAQLSNLRQFKKSEPVKIYKSKPTNRTWRNSRDLQCISLGEDLLEIQNVTEANSEIQTLIDRNLRKENVIGMNNIKLLYSLKFHLCFHL</sequence>
<dbReference type="Proteomes" id="UP000192223">
    <property type="component" value="Unplaced"/>
</dbReference>
<feature type="transmembrane region" description="Helical" evidence="2">
    <location>
        <begin position="39"/>
        <end position="60"/>
    </location>
</feature>
<feature type="compositionally biased region" description="Polar residues" evidence="1">
    <location>
        <begin position="324"/>
        <end position="345"/>
    </location>
</feature>
<evidence type="ECO:0000256" key="2">
    <source>
        <dbReference type="SAM" id="Phobius"/>
    </source>
</evidence>
<dbReference type="Pfam" id="PF02194">
    <property type="entry name" value="PXA"/>
    <property type="match status" value="1"/>
</dbReference>
<evidence type="ECO:0000259" key="3">
    <source>
        <dbReference type="PROSITE" id="PS51207"/>
    </source>
</evidence>
<evidence type="ECO:0000313" key="4">
    <source>
        <dbReference type="Proteomes" id="UP000192223"/>
    </source>
</evidence>
<dbReference type="RefSeq" id="XP_025828810.1">
    <property type="nucleotide sequence ID" value="XM_025973025.1"/>
</dbReference>
<keyword evidence="2" id="KW-0472">Membrane</keyword>
<dbReference type="RefSeq" id="XP_025837394.1">
    <property type="nucleotide sequence ID" value="XM_025981609.1"/>
</dbReference>
<accession>A0A7F5RMZ2</accession>
<evidence type="ECO:0000256" key="1">
    <source>
        <dbReference type="SAM" id="MobiDB-lite"/>
    </source>
</evidence>
<dbReference type="GeneID" id="108739327"/>
<organism evidence="4 6">
    <name type="scientific">Agrilus planipennis</name>
    <name type="common">Emerald ash borer</name>
    <name type="synonym">Agrilus marcopoli</name>
    <dbReference type="NCBI Taxonomy" id="224129"/>
    <lineage>
        <taxon>Eukaryota</taxon>
        <taxon>Metazoa</taxon>
        <taxon>Ecdysozoa</taxon>
        <taxon>Arthropoda</taxon>
        <taxon>Hexapoda</taxon>
        <taxon>Insecta</taxon>
        <taxon>Pterygota</taxon>
        <taxon>Neoptera</taxon>
        <taxon>Endopterygota</taxon>
        <taxon>Coleoptera</taxon>
        <taxon>Polyphaga</taxon>
        <taxon>Elateriformia</taxon>
        <taxon>Buprestoidea</taxon>
        <taxon>Buprestidae</taxon>
        <taxon>Agrilinae</taxon>
        <taxon>Agrilus</taxon>
    </lineage>
</organism>
<dbReference type="GO" id="GO:0035091">
    <property type="term" value="F:phosphatidylinositol binding"/>
    <property type="evidence" value="ECO:0007669"/>
    <property type="project" value="TreeGrafter"/>
</dbReference>
<keyword evidence="4" id="KW-1185">Reference proteome</keyword>
<keyword evidence="2" id="KW-1133">Transmembrane helix</keyword>
<dbReference type="KEGG" id="apln:108739327"/>
<feature type="region of interest" description="Disordered" evidence="1">
    <location>
        <begin position="319"/>
        <end position="379"/>
    </location>
</feature>
<dbReference type="InterPro" id="IPR003114">
    <property type="entry name" value="Phox_assoc"/>
</dbReference>
<feature type="transmembrane region" description="Helical" evidence="2">
    <location>
        <begin position="7"/>
        <end position="27"/>
    </location>
</feature>
<dbReference type="PROSITE" id="PS51207">
    <property type="entry name" value="PXA"/>
    <property type="match status" value="1"/>
</dbReference>
<evidence type="ECO:0000313" key="6">
    <source>
        <dbReference type="RefSeq" id="XP_025837394.1"/>
    </source>
</evidence>
<dbReference type="AlphaFoldDB" id="A0A7F5RMZ2"/>
<dbReference type="PANTHER" id="PTHR22775:SF48">
    <property type="entry name" value="SORTING NEXIN-25"/>
    <property type="match status" value="1"/>
</dbReference>
<proteinExistence type="predicted"/>